<reference evidence="1 2" key="1">
    <citation type="submission" date="2023-07" db="EMBL/GenBank/DDBJ databases">
        <title>Sorghum-associated microbial communities from plants grown in Nebraska, USA.</title>
        <authorList>
            <person name="Schachtman D."/>
        </authorList>
    </citation>
    <scope>NUCLEOTIDE SEQUENCE [LARGE SCALE GENOMIC DNA]</scope>
    <source>
        <strain evidence="1 2">3773</strain>
    </source>
</reference>
<gene>
    <name evidence="1" type="ORF">J2X31_002041</name>
</gene>
<dbReference type="EMBL" id="JAVDVI010000007">
    <property type="protein sequence ID" value="MDR6968027.1"/>
    <property type="molecule type" value="Genomic_DNA"/>
</dbReference>
<keyword evidence="2" id="KW-1185">Reference proteome</keyword>
<protein>
    <submittedName>
        <fullName evidence="1">Uncharacterized protein</fullName>
    </submittedName>
</protein>
<evidence type="ECO:0000313" key="2">
    <source>
        <dbReference type="Proteomes" id="UP001255185"/>
    </source>
</evidence>
<dbReference type="Proteomes" id="UP001255185">
    <property type="component" value="Unassembled WGS sequence"/>
</dbReference>
<dbReference type="Pfam" id="PF21857">
    <property type="entry name" value="DUF6913"/>
    <property type="match status" value="1"/>
</dbReference>
<name>A0ABU1TPZ5_9FLAO</name>
<evidence type="ECO:0000313" key="1">
    <source>
        <dbReference type="EMBL" id="MDR6968027.1"/>
    </source>
</evidence>
<sequence>MFNVNSNFSNEKIYTVGIIVDESYFDEKENLIKELIKNDISQNNIKLLVYKDKFKKNEVLKFPSFSMKDVSWNGEIQQQEATDFLSKPFDMLISYYDVTKAPLLLATQQSKAIFKVGFSTIDKRLNHFMINTNAENFKVFSDELFKYLRILNKI</sequence>
<proteinExistence type="predicted"/>
<accession>A0ABU1TPZ5</accession>
<organism evidence="1 2">
    <name type="scientific">Flavobacterium arsenatis</name>
    <dbReference type="NCBI Taxonomy" id="1484332"/>
    <lineage>
        <taxon>Bacteria</taxon>
        <taxon>Pseudomonadati</taxon>
        <taxon>Bacteroidota</taxon>
        <taxon>Flavobacteriia</taxon>
        <taxon>Flavobacteriales</taxon>
        <taxon>Flavobacteriaceae</taxon>
        <taxon>Flavobacterium</taxon>
    </lineage>
</organism>
<comment type="caution">
    <text evidence="1">The sequence shown here is derived from an EMBL/GenBank/DDBJ whole genome shotgun (WGS) entry which is preliminary data.</text>
</comment>
<dbReference type="InterPro" id="IPR054207">
    <property type="entry name" value="DUF6913"/>
</dbReference>